<dbReference type="PANTHER" id="PTHR23407">
    <property type="entry name" value="ATPASE INHIBITOR/5-FORMYLTETRAHYDROFOLATE CYCLO-LIGASE"/>
    <property type="match status" value="1"/>
</dbReference>
<keyword evidence="5" id="KW-0460">Magnesium</keyword>
<evidence type="ECO:0000313" key="6">
    <source>
        <dbReference type="EMBL" id="QOW60619.1"/>
    </source>
</evidence>
<dbReference type="PANTHER" id="PTHR23407:SF1">
    <property type="entry name" value="5-FORMYLTETRAHYDROFOLATE CYCLO-LIGASE"/>
    <property type="match status" value="1"/>
</dbReference>
<evidence type="ECO:0000256" key="2">
    <source>
        <dbReference type="ARBA" id="ARBA00022741"/>
    </source>
</evidence>
<dbReference type="Proteomes" id="UP000593915">
    <property type="component" value="Chromosome"/>
</dbReference>
<evidence type="ECO:0000256" key="5">
    <source>
        <dbReference type="RuleBase" id="RU361279"/>
    </source>
</evidence>
<dbReference type="EMBL" id="CP061839">
    <property type="protein sequence ID" value="QOW60619.1"/>
    <property type="molecule type" value="Genomic_DNA"/>
</dbReference>
<keyword evidence="6" id="KW-0436">Ligase</keyword>
<organism evidence="6 7">
    <name type="scientific">Treponema pedis</name>
    <dbReference type="NCBI Taxonomy" id="409322"/>
    <lineage>
        <taxon>Bacteria</taxon>
        <taxon>Pseudomonadati</taxon>
        <taxon>Spirochaetota</taxon>
        <taxon>Spirochaetia</taxon>
        <taxon>Spirochaetales</taxon>
        <taxon>Treponemataceae</taxon>
        <taxon>Treponema</taxon>
    </lineage>
</organism>
<keyword evidence="2 4" id="KW-0547">Nucleotide-binding</keyword>
<dbReference type="Pfam" id="PF01812">
    <property type="entry name" value="5-FTHF_cyc-lig"/>
    <property type="match status" value="1"/>
</dbReference>
<comment type="cofactor">
    <cofactor evidence="5">
        <name>Mg(2+)</name>
        <dbReference type="ChEBI" id="CHEBI:18420"/>
    </cofactor>
</comment>
<feature type="binding site" evidence="4">
    <location>
        <position position="62"/>
    </location>
    <ligand>
        <name>substrate</name>
    </ligand>
</feature>
<dbReference type="SUPFAM" id="SSF100950">
    <property type="entry name" value="NagB/RpiA/CoA transferase-like"/>
    <property type="match status" value="1"/>
</dbReference>
<dbReference type="RefSeq" id="WP_194076104.1">
    <property type="nucleotide sequence ID" value="NZ_CP061839.1"/>
</dbReference>
<feature type="binding site" evidence="4">
    <location>
        <begin position="153"/>
        <end position="161"/>
    </location>
    <ligand>
        <name>ATP</name>
        <dbReference type="ChEBI" id="CHEBI:30616"/>
    </ligand>
</feature>
<sequence>MDKKAEIRLAIKEYFLSPEGKTAIQRAENLQKDGNYCKKFLNKIPCYEKAKTILAYYPLKEEFPTLGLLNRAASDGKTIALPVVTGKDLIFKKVNFVNGNIEPVIKGCFGILEPSEKAEPIFYTNGNTSEINGDILPLIILVPGRAFGKKGERLGRGGGFYDRFFKKLFQCVDKNSVALIGICFSGQITDGIPMKEFDYFVNSVLTEEL</sequence>
<evidence type="ECO:0000256" key="1">
    <source>
        <dbReference type="ARBA" id="ARBA00010638"/>
    </source>
</evidence>
<name>A0A7S7AWF3_9SPIR</name>
<protein>
    <recommendedName>
        <fullName evidence="5">5-formyltetrahydrofolate cyclo-ligase</fullName>
        <ecNumber evidence="5">6.3.3.2</ecNumber>
    </recommendedName>
</protein>
<dbReference type="EC" id="6.3.3.2" evidence="5"/>
<dbReference type="NCBIfam" id="TIGR02727">
    <property type="entry name" value="MTHFS_bact"/>
    <property type="match status" value="1"/>
</dbReference>
<proteinExistence type="inferred from homology"/>
<dbReference type="InterPro" id="IPR002698">
    <property type="entry name" value="FTHF_cligase"/>
</dbReference>
<evidence type="ECO:0000313" key="7">
    <source>
        <dbReference type="Proteomes" id="UP000593915"/>
    </source>
</evidence>
<dbReference type="PIRSF" id="PIRSF006806">
    <property type="entry name" value="FTHF_cligase"/>
    <property type="match status" value="1"/>
</dbReference>
<dbReference type="GO" id="GO:0035999">
    <property type="term" value="P:tetrahydrofolate interconversion"/>
    <property type="evidence" value="ECO:0007669"/>
    <property type="project" value="TreeGrafter"/>
</dbReference>
<dbReference type="InterPro" id="IPR024185">
    <property type="entry name" value="FTHF_cligase-like_sf"/>
</dbReference>
<reference evidence="6 7" key="1">
    <citation type="submission" date="2020-09" db="EMBL/GenBank/DDBJ databases">
        <title>Characterization of Treponema spp. from bovine digital dermatitis in Korea.</title>
        <authorList>
            <person name="Espiritu H.M."/>
            <person name="Cho Y.I."/>
            <person name="Mamuad L."/>
        </authorList>
    </citation>
    <scope>NUCLEOTIDE SEQUENCE [LARGE SCALE GENOMIC DNA]</scope>
    <source>
        <strain evidence="6 7">KS1</strain>
    </source>
</reference>
<accession>A0A7S7AWF3</accession>
<dbReference type="InterPro" id="IPR037171">
    <property type="entry name" value="NagB/RpiA_transferase-like"/>
</dbReference>
<evidence type="ECO:0000256" key="4">
    <source>
        <dbReference type="PIRSR" id="PIRSR006806-1"/>
    </source>
</evidence>
<gene>
    <name evidence="6" type="ORF">IFE08_12570</name>
</gene>
<keyword evidence="3 4" id="KW-0067">ATP-binding</keyword>
<dbReference type="Gene3D" id="3.40.50.10420">
    <property type="entry name" value="NagB/RpiA/CoA transferase-like"/>
    <property type="match status" value="1"/>
</dbReference>
<comment type="catalytic activity">
    <reaction evidence="5">
        <text>(6S)-5-formyl-5,6,7,8-tetrahydrofolate + ATP = (6R)-5,10-methenyltetrahydrofolate + ADP + phosphate</text>
        <dbReference type="Rhea" id="RHEA:10488"/>
        <dbReference type="ChEBI" id="CHEBI:30616"/>
        <dbReference type="ChEBI" id="CHEBI:43474"/>
        <dbReference type="ChEBI" id="CHEBI:57455"/>
        <dbReference type="ChEBI" id="CHEBI:57457"/>
        <dbReference type="ChEBI" id="CHEBI:456216"/>
        <dbReference type="EC" id="6.3.3.2"/>
    </reaction>
</comment>
<dbReference type="GO" id="GO:0030272">
    <property type="term" value="F:5-formyltetrahydrofolate cyclo-ligase activity"/>
    <property type="evidence" value="ECO:0007669"/>
    <property type="project" value="UniProtKB-EC"/>
</dbReference>
<dbReference type="GO" id="GO:0005524">
    <property type="term" value="F:ATP binding"/>
    <property type="evidence" value="ECO:0007669"/>
    <property type="project" value="UniProtKB-KW"/>
</dbReference>
<dbReference type="AlphaFoldDB" id="A0A7S7AWF3"/>
<dbReference type="GO" id="GO:0009396">
    <property type="term" value="P:folic acid-containing compound biosynthetic process"/>
    <property type="evidence" value="ECO:0007669"/>
    <property type="project" value="TreeGrafter"/>
</dbReference>
<dbReference type="GO" id="GO:0046872">
    <property type="term" value="F:metal ion binding"/>
    <property type="evidence" value="ECO:0007669"/>
    <property type="project" value="UniProtKB-KW"/>
</dbReference>
<comment type="similarity">
    <text evidence="1 5">Belongs to the 5-formyltetrahydrofolate cyclo-ligase family.</text>
</comment>
<keyword evidence="5" id="KW-0479">Metal-binding</keyword>
<evidence type="ECO:0000256" key="3">
    <source>
        <dbReference type="ARBA" id="ARBA00022840"/>
    </source>
</evidence>